<proteinExistence type="predicted"/>
<dbReference type="EMBL" id="BAAANK010000001">
    <property type="protein sequence ID" value="GAA1825099.1"/>
    <property type="molecule type" value="Genomic_DNA"/>
</dbReference>
<dbReference type="Proteomes" id="UP001501746">
    <property type="component" value="Unassembled WGS sequence"/>
</dbReference>
<gene>
    <name evidence="2" type="ORF">GCM10009750_05130</name>
</gene>
<feature type="chain" id="PRO_5046104840" description="WxL domain-containing protein" evidence="1">
    <location>
        <begin position="30"/>
        <end position="209"/>
    </location>
</feature>
<keyword evidence="3" id="KW-1185">Reference proteome</keyword>
<dbReference type="RefSeq" id="WP_157426007.1">
    <property type="nucleotide sequence ID" value="NZ_BAAANK010000001.1"/>
</dbReference>
<comment type="caution">
    <text evidence="2">The sequence shown here is derived from an EMBL/GenBank/DDBJ whole genome shotgun (WGS) entry which is preliminary data.</text>
</comment>
<evidence type="ECO:0008006" key="4">
    <source>
        <dbReference type="Google" id="ProtNLM"/>
    </source>
</evidence>
<name>A0ABN2MFH0_9MICO</name>
<keyword evidence="1" id="KW-0732">Signal</keyword>
<evidence type="ECO:0000256" key="1">
    <source>
        <dbReference type="SAM" id="SignalP"/>
    </source>
</evidence>
<sequence length="209" mass="21134">MTKSTLRLAAITAATGALLLAGNVGIAVAEEQHGGGEVDVNVAITEITEPGVLAMSIAGTEVSLTENGSEELVRQFTGTLPTVTITDTRTAEEIPEGAAWYVLGTATAFAGDAGQEPIGAGHLGWAPALVDGGDSGLVAAGDAVETVLDDDAAPDNVGLVDQELFASAYDSGEIAPEGSWTANADLFLRTPATVDAGQYTGTITLSLFE</sequence>
<evidence type="ECO:0000313" key="2">
    <source>
        <dbReference type="EMBL" id="GAA1825099.1"/>
    </source>
</evidence>
<reference evidence="2 3" key="1">
    <citation type="journal article" date="2019" name="Int. J. Syst. Evol. Microbiol.">
        <title>The Global Catalogue of Microorganisms (GCM) 10K type strain sequencing project: providing services to taxonomists for standard genome sequencing and annotation.</title>
        <authorList>
            <consortium name="The Broad Institute Genomics Platform"/>
            <consortium name="The Broad Institute Genome Sequencing Center for Infectious Disease"/>
            <person name="Wu L."/>
            <person name="Ma J."/>
        </authorList>
    </citation>
    <scope>NUCLEOTIDE SEQUENCE [LARGE SCALE GENOMIC DNA]</scope>
    <source>
        <strain evidence="2 3">JCM 14323</strain>
    </source>
</reference>
<accession>A0ABN2MFH0</accession>
<feature type="signal peptide" evidence="1">
    <location>
        <begin position="1"/>
        <end position="29"/>
    </location>
</feature>
<evidence type="ECO:0000313" key="3">
    <source>
        <dbReference type="Proteomes" id="UP001501746"/>
    </source>
</evidence>
<organism evidence="2 3">
    <name type="scientific">Agromyces salentinus</name>
    <dbReference type="NCBI Taxonomy" id="269421"/>
    <lineage>
        <taxon>Bacteria</taxon>
        <taxon>Bacillati</taxon>
        <taxon>Actinomycetota</taxon>
        <taxon>Actinomycetes</taxon>
        <taxon>Micrococcales</taxon>
        <taxon>Microbacteriaceae</taxon>
        <taxon>Agromyces</taxon>
    </lineage>
</organism>
<protein>
    <recommendedName>
        <fullName evidence="4">WxL domain-containing protein</fullName>
    </recommendedName>
</protein>